<name>A0A1J1IU79_9DIPT</name>
<evidence type="ECO:0000313" key="2">
    <source>
        <dbReference type="Proteomes" id="UP000183832"/>
    </source>
</evidence>
<gene>
    <name evidence="1" type="ORF">CLUMA_CG016036</name>
</gene>
<reference evidence="1 2" key="1">
    <citation type="submission" date="2015-04" db="EMBL/GenBank/DDBJ databases">
        <authorList>
            <person name="Syromyatnikov M.Y."/>
            <person name="Popov V.N."/>
        </authorList>
    </citation>
    <scope>NUCLEOTIDE SEQUENCE [LARGE SCALE GENOMIC DNA]</scope>
</reference>
<dbReference type="AlphaFoldDB" id="A0A1J1IU79"/>
<sequence length="91" mass="10989">MAREKEIEKLKVNYDTYSKPDIREEAECCEKIFEYVKIDSYQTHLIRSFEALISNSMTQFTFYSSILRETRFCESLSKEKKQNRKENIKET</sequence>
<proteinExistence type="predicted"/>
<protein>
    <submittedName>
        <fullName evidence="1">CLUMA_CG016036, isoform A</fullName>
    </submittedName>
</protein>
<organism evidence="1 2">
    <name type="scientific">Clunio marinus</name>
    <dbReference type="NCBI Taxonomy" id="568069"/>
    <lineage>
        <taxon>Eukaryota</taxon>
        <taxon>Metazoa</taxon>
        <taxon>Ecdysozoa</taxon>
        <taxon>Arthropoda</taxon>
        <taxon>Hexapoda</taxon>
        <taxon>Insecta</taxon>
        <taxon>Pterygota</taxon>
        <taxon>Neoptera</taxon>
        <taxon>Endopterygota</taxon>
        <taxon>Diptera</taxon>
        <taxon>Nematocera</taxon>
        <taxon>Chironomoidea</taxon>
        <taxon>Chironomidae</taxon>
        <taxon>Clunio</taxon>
    </lineage>
</organism>
<keyword evidence="2" id="KW-1185">Reference proteome</keyword>
<evidence type="ECO:0000313" key="1">
    <source>
        <dbReference type="EMBL" id="CRL02678.1"/>
    </source>
</evidence>
<dbReference type="Proteomes" id="UP000183832">
    <property type="component" value="Unassembled WGS sequence"/>
</dbReference>
<accession>A0A1J1IU79</accession>
<dbReference type="EMBL" id="CVRI01000058">
    <property type="protein sequence ID" value="CRL02678.1"/>
    <property type="molecule type" value="Genomic_DNA"/>
</dbReference>